<gene>
    <name evidence="2" type="ORF">ACFS7Z_12515</name>
</gene>
<dbReference type="Proteomes" id="UP001597641">
    <property type="component" value="Unassembled WGS sequence"/>
</dbReference>
<dbReference type="Pfam" id="PF03691">
    <property type="entry name" value="UPF0167"/>
    <property type="match status" value="1"/>
</dbReference>
<organism evidence="2 3">
    <name type="scientific">Pontibacter toksunensis</name>
    <dbReference type="NCBI Taxonomy" id="1332631"/>
    <lineage>
        <taxon>Bacteria</taxon>
        <taxon>Pseudomonadati</taxon>
        <taxon>Bacteroidota</taxon>
        <taxon>Cytophagia</taxon>
        <taxon>Cytophagales</taxon>
        <taxon>Hymenobacteraceae</taxon>
        <taxon>Pontibacter</taxon>
    </lineage>
</organism>
<evidence type="ECO:0000313" key="2">
    <source>
        <dbReference type="EMBL" id="MFD3001193.1"/>
    </source>
</evidence>
<accession>A0ABW6BTQ6</accession>
<keyword evidence="3" id="KW-1185">Reference proteome</keyword>
<sequence>MIEQQAREKTEELEKTTPHLITWQDWEWPCAEGDYCKFIGFGSKPLYRELSAGKPEKEFFSDSIYYTLLGSDLEYLWSDVLPEKEVKDYNDSTQYSTLFYVFKSLKSDTVVTILDCN</sequence>
<protein>
    <submittedName>
        <fullName evidence="2">CbrC family protein</fullName>
    </submittedName>
</protein>
<proteinExistence type="inferred from homology"/>
<dbReference type="RefSeq" id="WP_377485009.1">
    <property type="nucleotide sequence ID" value="NZ_JBHUOX010000008.1"/>
</dbReference>
<evidence type="ECO:0000256" key="1">
    <source>
        <dbReference type="ARBA" id="ARBA00008525"/>
    </source>
</evidence>
<dbReference type="EMBL" id="JBHUOX010000008">
    <property type="protein sequence ID" value="MFD3001193.1"/>
    <property type="molecule type" value="Genomic_DNA"/>
</dbReference>
<evidence type="ECO:0000313" key="3">
    <source>
        <dbReference type="Proteomes" id="UP001597641"/>
    </source>
</evidence>
<comment type="caution">
    <text evidence="2">The sequence shown here is derived from an EMBL/GenBank/DDBJ whole genome shotgun (WGS) entry which is preliminary data.</text>
</comment>
<name>A0ABW6BTQ6_9BACT</name>
<reference evidence="3" key="1">
    <citation type="journal article" date="2019" name="Int. J. Syst. Evol. Microbiol.">
        <title>The Global Catalogue of Microorganisms (GCM) 10K type strain sequencing project: providing services to taxonomists for standard genome sequencing and annotation.</title>
        <authorList>
            <consortium name="The Broad Institute Genomics Platform"/>
            <consortium name="The Broad Institute Genome Sequencing Center for Infectious Disease"/>
            <person name="Wu L."/>
            <person name="Ma J."/>
        </authorList>
    </citation>
    <scope>NUCLEOTIDE SEQUENCE [LARGE SCALE GENOMIC DNA]</scope>
    <source>
        <strain evidence="3">KCTC 23984</strain>
    </source>
</reference>
<dbReference type="InterPro" id="IPR005363">
    <property type="entry name" value="UPF0167"/>
</dbReference>
<comment type="similarity">
    <text evidence="1">Belongs to the UPF0167 family.</text>
</comment>